<evidence type="ECO:0000256" key="1">
    <source>
        <dbReference type="ARBA" id="ARBA00022990"/>
    </source>
</evidence>
<accession>A0A7W3T8S1</accession>
<dbReference type="RefSeq" id="WP_182667522.1">
    <property type="nucleotide sequence ID" value="NZ_VKHS01001400.1"/>
</dbReference>
<evidence type="ECO:0000313" key="4">
    <source>
        <dbReference type="EMBL" id="MBB0233022.1"/>
    </source>
</evidence>
<evidence type="ECO:0000256" key="2">
    <source>
        <dbReference type="SAM" id="MobiDB-lite"/>
    </source>
</evidence>
<protein>
    <submittedName>
        <fullName evidence="4">AMP-binding protein</fullName>
    </submittedName>
</protein>
<dbReference type="Gene3D" id="3.40.50.12780">
    <property type="entry name" value="N-terminal domain of ligase-like"/>
    <property type="match status" value="1"/>
</dbReference>
<dbReference type="EMBL" id="VKHS01001400">
    <property type="protein sequence ID" value="MBB0233022.1"/>
    <property type="molecule type" value="Genomic_DNA"/>
</dbReference>
<dbReference type="SUPFAM" id="SSF56801">
    <property type="entry name" value="Acetyl-CoA synthetase-like"/>
    <property type="match status" value="1"/>
</dbReference>
<dbReference type="PANTHER" id="PTHR24095">
    <property type="entry name" value="ACETYL-COENZYME A SYNTHETASE"/>
    <property type="match status" value="1"/>
</dbReference>
<feature type="domain" description="AMP-dependent synthetase/ligase" evidence="3">
    <location>
        <begin position="20"/>
        <end position="147"/>
    </location>
</feature>
<name>A0A7W3T8S1_9ACTN</name>
<sequence>MSVEHHGESGPEDPGPTDVLNHAELLDQGGRAARALAGLGVRAGSRVAVLLPMGLESVIVTLACVHLQAVRVSMAADEPPARLAHRLRTSGARVVVTPDALAGDGRPVAVKASLDRALAGCSGVGGVVVVHHHARPVPWTPGRDHWWHDLTEREAVRSRPYPGDMTSFPSDGDPAVPPVP</sequence>
<proteinExistence type="predicted"/>
<dbReference type="Pfam" id="PF00501">
    <property type="entry name" value="AMP-binding"/>
    <property type="match status" value="1"/>
</dbReference>
<dbReference type="InterPro" id="IPR042099">
    <property type="entry name" value="ANL_N_sf"/>
</dbReference>
<reference evidence="5" key="1">
    <citation type="submission" date="2019-10" db="EMBL/GenBank/DDBJ databases">
        <title>Streptomyces sp. nov., a novel actinobacterium isolated from alkaline environment.</title>
        <authorList>
            <person name="Golinska P."/>
        </authorList>
    </citation>
    <scope>NUCLEOTIDE SEQUENCE [LARGE SCALE GENOMIC DNA]</scope>
    <source>
        <strain evidence="5">DSM 42108</strain>
    </source>
</reference>
<dbReference type="Proteomes" id="UP000530234">
    <property type="component" value="Unassembled WGS sequence"/>
</dbReference>
<dbReference type="GO" id="GO:0005829">
    <property type="term" value="C:cytosol"/>
    <property type="evidence" value="ECO:0007669"/>
    <property type="project" value="TreeGrafter"/>
</dbReference>
<feature type="region of interest" description="Disordered" evidence="2">
    <location>
        <begin position="1"/>
        <end position="20"/>
    </location>
</feature>
<evidence type="ECO:0000259" key="3">
    <source>
        <dbReference type="Pfam" id="PF00501"/>
    </source>
</evidence>
<dbReference type="GO" id="GO:0003987">
    <property type="term" value="F:acetate-CoA ligase activity"/>
    <property type="evidence" value="ECO:0007669"/>
    <property type="project" value="TreeGrafter"/>
</dbReference>
<gene>
    <name evidence="4" type="ORF">FOE67_26900</name>
</gene>
<organism evidence="4 5">
    <name type="scientific">Streptomyces calidiresistens</name>
    <dbReference type="NCBI Taxonomy" id="1485586"/>
    <lineage>
        <taxon>Bacteria</taxon>
        <taxon>Bacillati</taxon>
        <taxon>Actinomycetota</taxon>
        <taxon>Actinomycetes</taxon>
        <taxon>Kitasatosporales</taxon>
        <taxon>Streptomycetaceae</taxon>
        <taxon>Streptomyces</taxon>
    </lineage>
</organism>
<dbReference type="PANTHER" id="PTHR24095:SF14">
    <property type="entry name" value="ACETYL-COENZYME A SYNTHETASE 1"/>
    <property type="match status" value="1"/>
</dbReference>
<dbReference type="GO" id="GO:0006085">
    <property type="term" value="P:acetyl-CoA biosynthetic process"/>
    <property type="evidence" value="ECO:0007669"/>
    <property type="project" value="TreeGrafter"/>
</dbReference>
<evidence type="ECO:0000313" key="5">
    <source>
        <dbReference type="Proteomes" id="UP000530234"/>
    </source>
</evidence>
<dbReference type="InterPro" id="IPR000873">
    <property type="entry name" value="AMP-dep_synth/lig_dom"/>
</dbReference>
<feature type="region of interest" description="Disordered" evidence="2">
    <location>
        <begin position="158"/>
        <end position="180"/>
    </location>
</feature>
<dbReference type="AlphaFoldDB" id="A0A7W3T8S1"/>
<keyword evidence="5" id="KW-1185">Reference proteome</keyword>
<feature type="non-terminal residue" evidence="4">
    <location>
        <position position="180"/>
    </location>
</feature>
<comment type="caution">
    <text evidence="4">The sequence shown here is derived from an EMBL/GenBank/DDBJ whole genome shotgun (WGS) entry which is preliminary data.</text>
</comment>
<keyword evidence="1" id="KW-0007">Acetylation</keyword>